<keyword evidence="2" id="KW-1185">Reference proteome</keyword>
<protein>
    <submittedName>
        <fullName evidence="1">Type II toxin-antitoxin system RelE/ParE family toxin</fullName>
    </submittedName>
</protein>
<gene>
    <name evidence="1" type="ORF">OO014_06415</name>
</gene>
<sequence>MRVEYHDEVLRRLAEEQGYAPKGWDPDVIKSYRKKVQLISAALDERDLYAMRGLRMEKLKGNRQDQTSMRLNDQFRLILTFKTEGDRVAVLLEVVDYHR</sequence>
<dbReference type="RefSeq" id="WP_272461460.1">
    <property type="nucleotide sequence ID" value="NZ_JAPFQL010000020.1"/>
</dbReference>
<dbReference type="InterPro" id="IPR007711">
    <property type="entry name" value="HigB-1"/>
</dbReference>
<reference evidence="1 2" key="1">
    <citation type="submission" date="2022-11" db="EMBL/GenBank/DDBJ databases">
        <title>Anaerobic phenanthrene biodegradation by a DNRA strain PheN6.</title>
        <authorList>
            <person name="Zhang Z."/>
        </authorList>
    </citation>
    <scope>NUCLEOTIDE SEQUENCE [LARGE SCALE GENOMIC DNA]</scope>
    <source>
        <strain evidence="1 2">PheN6</strain>
    </source>
</reference>
<accession>A0ABT5GFJ3</accession>
<evidence type="ECO:0000313" key="1">
    <source>
        <dbReference type="EMBL" id="MDC5696887.1"/>
    </source>
</evidence>
<evidence type="ECO:0000313" key="2">
    <source>
        <dbReference type="Proteomes" id="UP001150259"/>
    </source>
</evidence>
<dbReference type="PANTHER" id="PTHR40266:SF2">
    <property type="entry name" value="TOXIN HIGB-1"/>
    <property type="match status" value="1"/>
</dbReference>
<comment type="caution">
    <text evidence="1">The sequence shown here is derived from an EMBL/GenBank/DDBJ whole genome shotgun (WGS) entry which is preliminary data.</text>
</comment>
<dbReference type="InterPro" id="IPR035093">
    <property type="entry name" value="RelE/ParE_toxin_dom_sf"/>
</dbReference>
<dbReference type="PANTHER" id="PTHR40266">
    <property type="entry name" value="TOXIN HIGB-1"/>
    <property type="match status" value="1"/>
</dbReference>
<proteinExistence type="predicted"/>
<dbReference type="Proteomes" id="UP001150259">
    <property type="component" value="Unassembled WGS sequence"/>
</dbReference>
<dbReference type="Pfam" id="PF05015">
    <property type="entry name" value="HigB-like_toxin"/>
    <property type="match status" value="1"/>
</dbReference>
<dbReference type="Gene3D" id="3.30.2310.20">
    <property type="entry name" value="RelE-like"/>
    <property type="match status" value="1"/>
</dbReference>
<name>A0ABT5GFJ3_9MICO</name>
<dbReference type="SUPFAM" id="SSF143011">
    <property type="entry name" value="RelE-like"/>
    <property type="match status" value="1"/>
</dbReference>
<organism evidence="1 2">
    <name type="scientific">Intrasporangium calvum</name>
    <dbReference type="NCBI Taxonomy" id="53358"/>
    <lineage>
        <taxon>Bacteria</taxon>
        <taxon>Bacillati</taxon>
        <taxon>Actinomycetota</taxon>
        <taxon>Actinomycetes</taxon>
        <taxon>Micrococcales</taxon>
        <taxon>Intrasporangiaceae</taxon>
        <taxon>Intrasporangium</taxon>
    </lineage>
</organism>
<dbReference type="EMBL" id="JAPFQL010000020">
    <property type="protein sequence ID" value="MDC5696887.1"/>
    <property type="molecule type" value="Genomic_DNA"/>
</dbReference>